<gene>
    <name evidence="2" type="ORF">APY04_1599</name>
</gene>
<name>A0A109BIN6_HYPSL</name>
<comment type="caution">
    <text evidence="2">The sequence shown here is derived from an EMBL/GenBank/DDBJ whole genome shotgun (WGS) entry which is preliminary data.</text>
</comment>
<dbReference type="AlphaFoldDB" id="A0A109BIN6"/>
<reference evidence="2 3" key="1">
    <citation type="submission" date="2015-10" db="EMBL/GenBank/DDBJ databases">
        <title>Transcriptomic analysis of a linuron degrading triple-species bacterial consortium.</title>
        <authorList>
            <person name="Albers P."/>
        </authorList>
    </citation>
    <scope>NUCLEOTIDE SEQUENCE [LARGE SCALE GENOMIC DNA]</scope>
    <source>
        <strain evidence="2 3">WDL6</strain>
    </source>
</reference>
<accession>A0A109BIN6</accession>
<feature type="region of interest" description="Disordered" evidence="1">
    <location>
        <begin position="1"/>
        <end position="23"/>
    </location>
</feature>
<dbReference type="EMBL" id="LMTR01000045">
    <property type="protein sequence ID" value="KWT69516.1"/>
    <property type="molecule type" value="Genomic_DNA"/>
</dbReference>
<feature type="compositionally biased region" description="Basic and acidic residues" evidence="1">
    <location>
        <begin position="8"/>
        <end position="22"/>
    </location>
</feature>
<protein>
    <submittedName>
        <fullName evidence="2">Uncharacterized protein</fullName>
    </submittedName>
</protein>
<evidence type="ECO:0000256" key="1">
    <source>
        <dbReference type="SAM" id="MobiDB-lite"/>
    </source>
</evidence>
<keyword evidence="3" id="KW-1185">Reference proteome</keyword>
<dbReference type="Proteomes" id="UP000059074">
    <property type="component" value="Unassembled WGS sequence"/>
</dbReference>
<evidence type="ECO:0000313" key="3">
    <source>
        <dbReference type="Proteomes" id="UP000059074"/>
    </source>
</evidence>
<proteinExistence type="predicted"/>
<dbReference type="PATRIC" id="fig|121290.4.peg.2843"/>
<sequence length="40" mass="4622">MEGSDQFHPIDRSNHQRCEMRRPVGKVRYVSLNRAAGLLP</sequence>
<evidence type="ECO:0000313" key="2">
    <source>
        <dbReference type="EMBL" id="KWT69516.1"/>
    </source>
</evidence>
<organism evidence="2 3">
    <name type="scientific">Hyphomicrobium sulfonivorans</name>
    <dbReference type="NCBI Taxonomy" id="121290"/>
    <lineage>
        <taxon>Bacteria</taxon>
        <taxon>Pseudomonadati</taxon>
        <taxon>Pseudomonadota</taxon>
        <taxon>Alphaproteobacteria</taxon>
        <taxon>Hyphomicrobiales</taxon>
        <taxon>Hyphomicrobiaceae</taxon>
        <taxon>Hyphomicrobium</taxon>
    </lineage>
</organism>